<keyword evidence="2" id="KW-1185">Reference proteome</keyword>
<sequence>MTWAPSRFFSPQGEVSSLCARSHATSPLGRSSLVRAVRIPFILKFDRFGSFDSSGRLPWVLPLDNLRILHTTLPIDS</sequence>
<protein>
    <submittedName>
        <fullName evidence="1">Uncharacterized protein</fullName>
    </submittedName>
</protein>
<name>A0A2S4L7S7_9HYPO</name>
<evidence type="ECO:0000313" key="1">
    <source>
        <dbReference type="EMBL" id="POR38504.1"/>
    </source>
</evidence>
<dbReference type="EMBL" id="PKSG01000131">
    <property type="protein sequence ID" value="POR38504.1"/>
    <property type="molecule type" value="Genomic_DNA"/>
</dbReference>
<dbReference type="AlphaFoldDB" id="A0A2S4L7S7"/>
<evidence type="ECO:0000313" key="2">
    <source>
        <dbReference type="Proteomes" id="UP000237481"/>
    </source>
</evidence>
<gene>
    <name evidence="1" type="ORF">TPAR_01280</name>
</gene>
<comment type="caution">
    <text evidence="1">The sequence shown here is derived from an EMBL/GenBank/DDBJ whole genome shotgun (WGS) entry which is preliminary data.</text>
</comment>
<reference evidence="1 2" key="1">
    <citation type="submission" date="2018-01" db="EMBL/GenBank/DDBJ databases">
        <title>Harnessing the power of phylogenomics to disentangle the directionality and signatures of interkingdom host jumping in the parasitic fungal genus Tolypocladium.</title>
        <authorList>
            <person name="Quandt C.A."/>
            <person name="Patterson W."/>
            <person name="Spatafora J.W."/>
        </authorList>
    </citation>
    <scope>NUCLEOTIDE SEQUENCE [LARGE SCALE GENOMIC DNA]</scope>
    <source>
        <strain evidence="1 2">NRBC 100945</strain>
    </source>
</reference>
<proteinExistence type="predicted"/>
<dbReference type="Proteomes" id="UP000237481">
    <property type="component" value="Unassembled WGS sequence"/>
</dbReference>
<organism evidence="1 2">
    <name type="scientific">Tolypocladium paradoxum</name>
    <dbReference type="NCBI Taxonomy" id="94208"/>
    <lineage>
        <taxon>Eukaryota</taxon>
        <taxon>Fungi</taxon>
        <taxon>Dikarya</taxon>
        <taxon>Ascomycota</taxon>
        <taxon>Pezizomycotina</taxon>
        <taxon>Sordariomycetes</taxon>
        <taxon>Hypocreomycetidae</taxon>
        <taxon>Hypocreales</taxon>
        <taxon>Ophiocordycipitaceae</taxon>
        <taxon>Tolypocladium</taxon>
    </lineage>
</organism>
<accession>A0A2S4L7S7</accession>